<gene>
    <name evidence="1" type="ORF">KUA55_02890</name>
</gene>
<evidence type="ECO:0000313" key="1">
    <source>
        <dbReference type="EMBL" id="MBV7389610.1"/>
    </source>
</evidence>
<evidence type="ECO:0008006" key="3">
    <source>
        <dbReference type="Google" id="ProtNLM"/>
    </source>
</evidence>
<comment type="caution">
    <text evidence="1">The sequence shown here is derived from an EMBL/GenBank/DDBJ whole genome shotgun (WGS) entry which is preliminary data.</text>
</comment>
<dbReference type="RefSeq" id="WP_218324664.1">
    <property type="nucleotide sequence ID" value="NZ_JAHUZB010000001.1"/>
</dbReference>
<name>A0ABS6T9P7_9ENTE</name>
<dbReference type="Proteomes" id="UP000774130">
    <property type="component" value="Unassembled WGS sequence"/>
</dbReference>
<protein>
    <recommendedName>
        <fullName evidence="3">DUF2313 domain-containing protein</fullName>
    </recommendedName>
</protein>
<accession>A0ABS6T9P7</accession>
<reference evidence="1 2" key="1">
    <citation type="submission" date="2021-06" db="EMBL/GenBank/DDBJ databases">
        <title>Enterococcus alishanensis sp. nov., a novel lactic acid bacterium isolated from fresh coffee beans.</title>
        <authorList>
            <person name="Chen Y.-S."/>
        </authorList>
    </citation>
    <scope>NUCLEOTIDE SEQUENCE [LARGE SCALE GENOMIC DNA]</scope>
    <source>
        <strain evidence="1 2">ALS3</strain>
    </source>
</reference>
<organism evidence="1 2">
    <name type="scientific">Enterococcus alishanensis</name>
    <dbReference type="NCBI Taxonomy" id="1303817"/>
    <lineage>
        <taxon>Bacteria</taxon>
        <taxon>Bacillati</taxon>
        <taxon>Bacillota</taxon>
        <taxon>Bacilli</taxon>
        <taxon>Lactobacillales</taxon>
        <taxon>Enterococcaceae</taxon>
        <taxon>Enterococcus</taxon>
    </lineage>
</organism>
<keyword evidence="2" id="KW-1185">Reference proteome</keyword>
<evidence type="ECO:0000313" key="2">
    <source>
        <dbReference type="Proteomes" id="UP000774130"/>
    </source>
</evidence>
<dbReference type="EMBL" id="JAHUZB010000001">
    <property type="protein sequence ID" value="MBV7389610.1"/>
    <property type="molecule type" value="Genomic_DNA"/>
</dbReference>
<sequence length="182" mass="21119">MEDKKEYVFSGIRNYRKKIAAIDQRIGELSVFNYSKELIQRILERGEFQDDPAWQEVTRLLEVRKSYELKLEELCWQVIPSDLTQIEFYSFSIPQNALIAVKAGIKPLSVYSCCVTEVYNRKVNYEKISLSDVQQLLSQSICEETQLGISDEVIQAELQDLGKYVNEPFYQGSVLIIENVFV</sequence>
<proteinExistence type="predicted"/>